<accession>A0A2T4JPU4</accession>
<evidence type="ECO:0000313" key="2">
    <source>
        <dbReference type="Proteomes" id="UP000241010"/>
    </source>
</evidence>
<sequence>MLAAIAGLWPWGKGRITRPAGRFLLLPAGAPVLGDDLAAAACHPDDPARHDPQRIRAVLTRLGLGHRLAAGEGDAALAGLSMGERQRLGLARGPGVLLERIGRVETVQEAEGEIRLGGACHDARIALGPIAEVVVDRSSIMRDKVMPRVELRAASGALLVSAIGLEGLDPFEAALEGLTRAPAAEAAKPEEDPAPVLAEDHPGLAPFETLLDAGAEVAIELELPGLRQMWRGRIEELKPMMGFLNIMTADFHLHLRGGSVSGWAAEPGLRCALGPDGAPTGLTLRSAVLS</sequence>
<gene>
    <name evidence="1" type="ORF">C5F48_20230</name>
</gene>
<dbReference type="AlphaFoldDB" id="A0A2T4JPU4"/>
<name>A0A2T4JPU4_9RHOB</name>
<dbReference type="Proteomes" id="UP000241010">
    <property type="component" value="Unassembled WGS sequence"/>
</dbReference>
<keyword evidence="2" id="KW-1185">Reference proteome</keyword>
<proteinExistence type="predicted"/>
<organism evidence="1 2">
    <name type="scientific">Cereibacter changlensis JA139</name>
    <dbReference type="NCBI Taxonomy" id="1188249"/>
    <lineage>
        <taxon>Bacteria</taxon>
        <taxon>Pseudomonadati</taxon>
        <taxon>Pseudomonadota</taxon>
        <taxon>Alphaproteobacteria</taxon>
        <taxon>Rhodobacterales</taxon>
        <taxon>Paracoccaceae</taxon>
        <taxon>Cereibacter</taxon>
    </lineage>
</organism>
<comment type="caution">
    <text evidence="1">The sequence shown here is derived from an EMBL/GenBank/DDBJ whole genome shotgun (WGS) entry which is preliminary data.</text>
</comment>
<evidence type="ECO:0000313" key="1">
    <source>
        <dbReference type="EMBL" id="PTE19942.1"/>
    </source>
</evidence>
<dbReference type="EMBL" id="PZKG01000159">
    <property type="protein sequence ID" value="PTE19942.1"/>
    <property type="molecule type" value="Genomic_DNA"/>
</dbReference>
<reference evidence="1 2" key="1">
    <citation type="submission" date="2018-03" db="EMBL/GenBank/DDBJ databases">
        <title>Cereibacter changlensis.</title>
        <authorList>
            <person name="Meyer T.E."/>
            <person name="Miller S."/>
            <person name="Lodha T."/>
            <person name="Gandham S."/>
            <person name="Chintalapati S."/>
            <person name="Chintalapati V.R."/>
        </authorList>
    </citation>
    <scope>NUCLEOTIDE SEQUENCE [LARGE SCALE GENOMIC DNA]</scope>
    <source>
        <strain evidence="1 2">JA139</strain>
    </source>
</reference>
<dbReference type="RefSeq" id="WP_107665599.1">
    <property type="nucleotide sequence ID" value="NZ_PZKG01000159.1"/>
</dbReference>
<protein>
    <submittedName>
        <fullName evidence="1">Uncharacterized protein</fullName>
    </submittedName>
</protein>
<dbReference type="SUPFAM" id="SSF144064">
    <property type="entry name" value="Heme iron utilization protein-like"/>
    <property type="match status" value="1"/>
</dbReference>